<feature type="region of interest" description="Disordered" evidence="1">
    <location>
        <begin position="102"/>
        <end position="121"/>
    </location>
</feature>
<dbReference type="RefSeq" id="WP_364022140.1">
    <property type="nucleotide sequence ID" value="NZ_JBFATD010000008.1"/>
</dbReference>
<dbReference type="EMBL" id="JBFATE010000005">
    <property type="protein sequence ID" value="MEV5246474.1"/>
    <property type="molecule type" value="Genomic_DNA"/>
</dbReference>
<name>A0ABV3JEG7_9ACTN</name>
<sequence>MDPQGRAPLADAEFDDPLGWCGPVAAAALFFVLPSGEGGDLRVDALQPHGVPDPQSVQAVEVGRQVTEHIFDSMPMIRRRALACAGTRITAFSGMPAHHLDALADPGGRLPGSRVSRSVPA</sequence>
<reference evidence="2 3" key="1">
    <citation type="submission" date="2024-06" db="EMBL/GenBank/DDBJ databases">
        <title>The Natural Products Discovery Center: Release of the First 8490 Sequenced Strains for Exploring Actinobacteria Biosynthetic Diversity.</title>
        <authorList>
            <person name="Kalkreuter E."/>
            <person name="Kautsar S.A."/>
            <person name="Yang D."/>
            <person name="Bader C.D."/>
            <person name="Teijaro C.N."/>
            <person name="Fluegel L."/>
            <person name="Davis C.M."/>
            <person name="Simpson J.R."/>
            <person name="Lauterbach L."/>
            <person name="Steele A.D."/>
            <person name="Gui C."/>
            <person name="Meng S."/>
            <person name="Li G."/>
            <person name="Viehrig K."/>
            <person name="Ye F."/>
            <person name="Su P."/>
            <person name="Kiefer A.F."/>
            <person name="Nichols A."/>
            <person name="Cepeda A.J."/>
            <person name="Yan W."/>
            <person name="Fan B."/>
            <person name="Jiang Y."/>
            <person name="Adhikari A."/>
            <person name="Zheng C.-J."/>
            <person name="Schuster L."/>
            <person name="Cowan T.M."/>
            <person name="Smanski M.J."/>
            <person name="Chevrette M.G."/>
            <person name="De Carvalho L.P.S."/>
            <person name="Shen B."/>
        </authorList>
    </citation>
    <scope>NUCLEOTIDE SEQUENCE [LARGE SCALE GENOMIC DNA]</scope>
    <source>
        <strain evidence="2 3">NPDC052768</strain>
    </source>
</reference>
<proteinExistence type="predicted"/>
<accession>A0ABV3JEG7</accession>
<dbReference type="Proteomes" id="UP001552527">
    <property type="component" value="Unassembled WGS sequence"/>
</dbReference>
<organism evidence="2 3">
    <name type="scientific">Streptomyces werraensis</name>
    <dbReference type="NCBI Taxonomy" id="68284"/>
    <lineage>
        <taxon>Bacteria</taxon>
        <taxon>Bacillati</taxon>
        <taxon>Actinomycetota</taxon>
        <taxon>Actinomycetes</taxon>
        <taxon>Kitasatosporales</taxon>
        <taxon>Streptomycetaceae</taxon>
        <taxon>Streptomyces</taxon>
    </lineage>
</organism>
<evidence type="ECO:0000313" key="2">
    <source>
        <dbReference type="EMBL" id="MEV5246474.1"/>
    </source>
</evidence>
<evidence type="ECO:0000313" key="3">
    <source>
        <dbReference type="Proteomes" id="UP001552527"/>
    </source>
</evidence>
<evidence type="ECO:0000256" key="1">
    <source>
        <dbReference type="SAM" id="MobiDB-lite"/>
    </source>
</evidence>
<comment type="caution">
    <text evidence="2">The sequence shown here is derived from an EMBL/GenBank/DDBJ whole genome shotgun (WGS) entry which is preliminary data.</text>
</comment>
<gene>
    <name evidence="2" type="ORF">AB0K95_14560</name>
</gene>
<keyword evidence="3" id="KW-1185">Reference proteome</keyword>
<protein>
    <submittedName>
        <fullName evidence="2">Uncharacterized protein</fullName>
    </submittedName>
</protein>